<reference evidence="2 3" key="1">
    <citation type="submission" date="2020-01" db="EMBL/GenBank/DDBJ databases">
        <authorList>
            <person name="Kim M.K."/>
        </authorList>
    </citation>
    <scope>NUCLEOTIDE SEQUENCE [LARGE SCALE GENOMIC DNA]</scope>
    <source>
        <strain evidence="2 3">172606-1</strain>
    </source>
</reference>
<dbReference type="Proteomes" id="UP000480178">
    <property type="component" value="Chromosome"/>
</dbReference>
<gene>
    <name evidence="2" type="ORF">GXP67_20615</name>
</gene>
<sequence>MSELYSNIHHKNLIISLIREHMSIADQQQHLLENKICPGVEETSMYVHTISGLSICNELSLRNTQLKELYYYKIKMMRHELNGLSQKLEQFKDALKVYAEKHNRNKATE</sequence>
<dbReference type="AlphaFoldDB" id="A0A6C0GLC2"/>
<dbReference type="EMBL" id="CP048222">
    <property type="protein sequence ID" value="QHT68881.1"/>
    <property type="molecule type" value="Genomic_DNA"/>
</dbReference>
<dbReference type="KEGG" id="rhoz:GXP67_20615"/>
<proteinExistence type="predicted"/>
<evidence type="ECO:0000313" key="2">
    <source>
        <dbReference type="EMBL" id="QHT68881.1"/>
    </source>
</evidence>
<organism evidence="2 3">
    <name type="scientific">Rhodocytophaga rosea</name>
    <dbReference type="NCBI Taxonomy" id="2704465"/>
    <lineage>
        <taxon>Bacteria</taxon>
        <taxon>Pseudomonadati</taxon>
        <taxon>Bacteroidota</taxon>
        <taxon>Cytophagia</taxon>
        <taxon>Cytophagales</taxon>
        <taxon>Rhodocytophagaceae</taxon>
        <taxon>Rhodocytophaga</taxon>
    </lineage>
</organism>
<protein>
    <submittedName>
        <fullName evidence="2">Uncharacterized protein</fullName>
    </submittedName>
</protein>
<name>A0A6C0GLC2_9BACT</name>
<keyword evidence="3" id="KW-1185">Reference proteome</keyword>
<keyword evidence="1" id="KW-0175">Coiled coil</keyword>
<dbReference type="RefSeq" id="WP_162444882.1">
    <property type="nucleotide sequence ID" value="NZ_CP048222.1"/>
</dbReference>
<feature type="coiled-coil region" evidence="1">
    <location>
        <begin position="74"/>
        <end position="101"/>
    </location>
</feature>
<evidence type="ECO:0000313" key="3">
    <source>
        <dbReference type="Proteomes" id="UP000480178"/>
    </source>
</evidence>
<evidence type="ECO:0000256" key="1">
    <source>
        <dbReference type="SAM" id="Coils"/>
    </source>
</evidence>
<accession>A0A6C0GLC2</accession>